<reference evidence="1" key="2">
    <citation type="submission" date="2020-11" db="EMBL/GenBank/DDBJ databases">
        <authorList>
            <person name="McCartney M.A."/>
            <person name="Auch B."/>
            <person name="Kono T."/>
            <person name="Mallez S."/>
            <person name="Becker A."/>
            <person name="Gohl D.M."/>
            <person name="Silverstein K.A.T."/>
            <person name="Koren S."/>
            <person name="Bechman K.B."/>
            <person name="Herman A."/>
            <person name="Abrahante J.E."/>
            <person name="Garbe J."/>
        </authorList>
    </citation>
    <scope>NUCLEOTIDE SEQUENCE</scope>
    <source>
        <strain evidence="1">Duluth1</strain>
        <tissue evidence="1">Whole animal</tissue>
    </source>
</reference>
<evidence type="ECO:0000313" key="2">
    <source>
        <dbReference type="Proteomes" id="UP000828390"/>
    </source>
</evidence>
<reference evidence="1" key="1">
    <citation type="journal article" date="2019" name="bioRxiv">
        <title>The Genome of the Zebra Mussel, Dreissena polymorpha: A Resource for Invasive Species Research.</title>
        <authorList>
            <person name="McCartney M.A."/>
            <person name="Auch B."/>
            <person name="Kono T."/>
            <person name="Mallez S."/>
            <person name="Zhang Y."/>
            <person name="Obille A."/>
            <person name="Becker A."/>
            <person name="Abrahante J.E."/>
            <person name="Garbe J."/>
            <person name="Badalamenti J.P."/>
            <person name="Herman A."/>
            <person name="Mangelson H."/>
            <person name="Liachko I."/>
            <person name="Sullivan S."/>
            <person name="Sone E.D."/>
            <person name="Koren S."/>
            <person name="Silverstein K.A.T."/>
            <person name="Beckman K.B."/>
            <person name="Gohl D.M."/>
        </authorList>
    </citation>
    <scope>NUCLEOTIDE SEQUENCE</scope>
    <source>
        <strain evidence="1">Duluth1</strain>
        <tissue evidence="1">Whole animal</tissue>
    </source>
</reference>
<name>A0A9D4IJI1_DREPO</name>
<dbReference type="Proteomes" id="UP000828390">
    <property type="component" value="Unassembled WGS sequence"/>
</dbReference>
<organism evidence="1 2">
    <name type="scientific">Dreissena polymorpha</name>
    <name type="common">Zebra mussel</name>
    <name type="synonym">Mytilus polymorpha</name>
    <dbReference type="NCBI Taxonomy" id="45954"/>
    <lineage>
        <taxon>Eukaryota</taxon>
        <taxon>Metazoa</taxon>
        <taxon>Spiralia</taxon>
        <taxon>Lophotrochozoa</taxon>
        <taxon>Mollusca</taxon>
        <taxon>Bivalvia</taxon>
        <taxon>Autobranchia</taxon>
        <taxon>Heteroconchia</taxon>
        <taxon>Euheterodonta</taxon>
        <taxon>Imparidentia</taxon>
        <taxon>Neoheterodontei</taxon>
        <taxon>Myida</taxon>
        <taxon>Dreissenoidea</taxon>
        <taxon>Dreissenidae</taxon>
        <taxon>Dreissena</taxon>
    </lineage>
</organism>
<comment type="caution">
    <text evidence="1">The sequence shown here is derived from an EMBL/GenBank/DDBJ whole genome shotgun (WGS) entry which is preliminary data.</text>
</comment>
<protein>
    <submittedName>
        <fullName evidence="1">Uncharacterized protein</fullName>
    </submittedName>
</protein>
<gene>
    <name evidence="1" type="ORF">DPMN_176301</name>
</gene>
<dbReference type="AlphaFoldDB" id="A0A9D4IJI1"/>
<dbReference type="EMBL" id="JAIWYP010000009">
    <property type="protein sequence ID" value="KAH3774907.1"/>
    <property type="molecule type" value="Genomic_DNA"/>
</dbReference>
<accession>A0A9D4IJI1</accession>
<sequence length="55" mass="6006">MPGQHPGQGVNEEMLLLSRKQEEMGQQGMVYICKPNSGKPGLNECVLNVVPDKPV</sequence>
<evidence type="ECO:0000313" key="1">
    <source>
        <dbReference type="EMBL" id="KAH3774907.1"/>
    </source>
</evidence>
<proteinExistence type="predicted"/>
<keyword evidence="2" id="KW-1185">Reference proteome</keyword>